<dbReference type="SUPFAM" id="SSF63712">
    <property type="entry name" value="Nicotinic receptor ligand binding domain-like"/>
    <property type="match status" value="1"/>
</dbReference>
<keyword evidence="4 6" id="KW-0472">Membrane</keyword>
<dbReference type="InterPro" id="IPR006202">
    <property type="entry name" value="Neur_chan_lig-bd"/>
</dbReference>
<dbReference type="GO" id="GO:0004888">
    <property type="term" value="F:transmembrane signaling receptor activity"/>
    <property type="evidence" value="ECO:0007669"/>
    <property type="project" value="InterPro"/>
</dbReference>
<evidence type="ECO:0000256" key="2">
    <source>
        <dbReference type="ARBA" id="ARBA00022692"/>
    </source>
</evidence>
<dbReference type="InterPro" id="IPR036719">
    <property type="entry name" value="Neuro-gated_channel_TM_sf"/>
</dbReference>
<feature type="region of interest" description="Disordered" evidence="5">
    <location>
        <begin position="348"/>
        <end position="369"/>
    </location>
</feature>
<keyword evidence="2 6" id="KW-0812">Transmembrane</keyword>
<dbReference type="Gene3D" id="1.20.58.390">
    <property type="entry name" value="Neurotransmitter-gated ion-channel transmembrane domain"/>
    <property type="match status" value="1"/>
</dbReference>
<feature type="transmembrane region" description="Helical" evidence="6">
    <location>
        <begin position="399"/>
        <end position="420"/>
    </location>
</feature>
<dbReference type="InterPro" id="IPR036734">
    <property type="entry name" value="Neur_chan_lig-bd_sf"/>
</dbReference>
<reference evidence="8" key="1">
    <citation type="submission" date="2022-12" db="EMBL/GenBank/DDBJ databases">
        <title>Chromosome-level genome assembly of the bean flower thrips Megalurothrips usitatus.</title>
        <authorList>
            <person name="Ma L."/>
            <person name="Liu Q."/>
            <person name="Li H."/>
            <person name="Cai W."/>
        </authorList>
    </citation>
    <scope>NUCLEOTIDE SEQUENCE</scope>
    <source>
        <strain evidence="8">Cailab_2022a</strain>
    </source>
</reference>
<evidence type="ECO:0000313" key="8">
    <source>
        <dbReference type="EMBL" id="KAJ1529592.1"/>
    </source>
</evidence>
<keyword evidence="9" id="KW-1185">Reference proteome</keyword>
<dbReference type="GO" id="GO:0016020">
    <property type="term" value="C:membrane"/>
    <property type="evidence" value="ECO:0007669"/>
    <property type="project" value="UniProtKB-SubCell"/>
</dbReference>
<dbReference type="Pfam" id="PF02931">
    <property type="entry name" value="Neur_chan_LBD"/>
    <property type="match status" value="1"/>
</dbReference>
<dbReference type="AlphaFoldDB" id="A0AAV7XX37"/>
<feature type="transmembrane region" description="Helical" evidence="6">
    <location>
        <begin position="249"/>
        <end position="267"/>
    </location>
</feature>
<dbReference type="PANTHER" id="PTHR18945">
    <property type="entry name" value="NEUROTRANSMITTER GATED ION CHANNEL"/>
    <property type="match status" value="1"/>
</dbReference>
<evidence type="ECO:0000256" key="6">
    <source>
        <dbReference type="SAM" id="Phobius"/>
    </source>
</evidence>
<sequence>MKCDSSPGPITSAVKKVHSDILCEYDTALQPGPVVDVTVELFVRRAKVVKTVCRGREGPLQRWTDRFLQWDPALYDNVQDIQLSSEEIWVPPIVSVSTLPWEREDDNQAEALPWPAVCHVRHDGAVTCSSAFDMGGACVVSFFYWPHTEASCAAFVGTDFRTDKNISVSFYNESAQAELSSYIPDSNWVVTEVKRESFTFSDDMNAMTYQFQLHARGALIMTSLLGPAVVLSLLMLVSFCLPAHSYCRLGLCCCSVFGTALASSLLFETLPPYNGPDPVIVKFYSGLLALSAIAIILPLIINIMVPQSRKTPVAPRWLYSFQSWLTNSLPGKIWLHLLFMTPHQSGDIPAPGQWEEDRSQDEPRQDDAPSYIRQREKYDGLGPHRIWSFASSFLNRSMFCLFLFTSVSFCLVLVHSMTMYEDVDFGYID</sequence>
<organism evidence="8 9">
    <name type="scientific">Megalurothrips usitatus</name>
    <name type="common">bean blossom thrips</name>
    <dbReference type="NCBI Taxonomy" id="439358"/>
    <lineage>
        <taxon>Eukaryota</taxon>
        <taxon>Metazoa</taxon>
        <taxon>Ecdysozoa</taxon>
        <taxon>Arthropoda</taxon>
        <taxon>Hexapoda</taxon>
        <taxon>Insecta</taxon>
        <taxon>Pterygota</taxon>
        <taxon>Neoptera</taxon>
        <taxon>Paraneoptera</taxon>
        <taxon>Thysanoptera</taxon>
        <taxon>Terebrantia</taxon>
        <taxon>Thripoidea</taxon>
        <taxon>Thripidae</taxon>
        <taxon>Megalurothrips</taxon>
    </lineage>
</organism>
<feature type="domain" description="Neurotransmitter-gated ion-channel ligand-binding" evidence="7">
    <location>
        <begin position="17"/>
        <end position="213"/>
    </location>
</feature>
<dbReference type="GO" id="GO:0005230">
    <property type="term" value="F:extracellular ligand-gated monoatomic ion channel activity"/>
    <property type="evidence" value="ECO:0007669"/>
    <property type="project" value="InterPro"/>
</dbReference>
<evidence type="ECO:0000313" key="9">
    <source>
        <dbReference type="Proteomes" id="UP001075354"/>
    </source>
</evidence>
<evidence type="ECO:0000256" key="3">
    <source>
        <dbReference type="ARBA" id="ARBA00022989"/>
    </source>
</evidence>
<dbReference type="EMBL" id="JAPTSV010000003">
    <property type="protein sequence ID" value="KAJ1529592.1"/>
    <property type="molecule type" value="Genomic_DNA"/>
</dbReference>
<name>A0AAV7XX37_9NEOP</name>
<dbReference type="Gene3D" id="2.70.170.10">
    <property type="entry name" value="Neurotransmitter-gated ion-channel ligand-binding domain"/>
    <property type="match status" value="1"/>
</dbReference>
<feature type="transmembrane region" description="Helical" evidence="6">
    <location>
        <begin position="217"/>
        <end position="237"/>
    </location>
</feature>
<comment type="caution">
    <text evidence="8">The sequence shown here is derived from an EMBL/GenBank/DDBJ whole genome shotgun (WGS) entry which is preliminary data.</text>
</comment>
<dbReference type="Proteomes" id="UP001075354">
    <property type="component" value="Chromosome 3"/>
</dbReference>
<accession>A0AAV7XX37</accession>
<dbReference type="SUPFAM" id="SSF90112">
    <property type="entry name" value="Neurotransmitter-gated ion-channel transmembrane pore"/>
    <property type="match status" value="1"/>
</dbReference>
<evidence type="ECO:0000256" key="1">
    <source>
        <dbReference type="ARBA" id="ARBA00004141"/>
    </source>
</evidence>
<dbReference type="InterPro" id="IPR006201">
    <property type="entry name" value="Neur_channel"/>
</dbReference>
<feature type="compositionally biased region" description="Basic and acidic residues" evidence="5">
    <location>
        <begin position="355"/>
        <end position="369"/>
    </location>
</feature>
<protein>
    <recommendedName>
        <fullName evidence="7">Neurotransmitter-gated ion-channel ligand-binding domain-containing protein</fullName>
    </recommendedName>
</protein>
<gene>
    <name evidence="8" type="ORF">ONE63_006362</name>
</gene>
<feature type="transmembrane region" description="Helical" evidence="6">
    <location>
        <begin position="279"/>
        <end position="301"/>
    </location>
</feature>
<dbReference type="InterPro" id="IPR038050">
    <property type="entry name" value="Neuro_actylchol_rec"/>
</dbReference>
<evidence type="ECO:0000256" key="5">
    <source>
        <dbReference type="SAM" id="MobiDB-lite"/>
    </source>
</evidence>
<evidence type="ECO:0000259" key="7">
    <source>
        <dbReference type="Pfam" id="PF02931"/>
    </source>
</evidence>
<comment type="subcellular location">
    <subcellularLocation>
        <location evidence="1">Membrane</location>
        <topology evidence="1">Multi-pass membrane protein</topology>
    </subcellularLocation>
</comment>
<proteinExistence type="predicted"/>
<keyword evidence="3 6" id="KW-1133">Transmembrane helix</keyword>
<evidence type="ECO:0000256" key="4">
    <source>
        <dbReference type="ARBA" id="ARBA00023136"/>
    </source>
</evidence>